<name>A0A2I0KY76_PUNGR</name>
<keyword evidence="2" id="KW-1185">Reference proteome</keyword>
<proteinExistence type="predicted"/>
<accession>A0A2I0KY76</accession>
<organism evidence="1 2">
    <name type="scientific">Punica granatum</name>
    <name type="common">Pomegranate</name>
    <dbReference type="NCBI Taxonomy" id="22663"/>
    <lineage>
        <taxon>Eukaryota</taxon>
        <taxon>Viridiplantae</taxon>
        <taxon>Streptophyta</taxon>
        <taxon>Embryophyta</taxon>
        <taxon>Tracheophyta</taxon>
        <taxon>Spermatophyta</taxon>
        <taxon>Magnoliopsida</taxon>
        <taxon>eudicotyledons</taxon>
        <taxon>Gunneridae</taxon>
        <taxon>Pentapetalae</taxon>
        <taxon>rosids</taxon>
        <taxon>malvids</taxon>
        <taxon>Myrtales</taxon>
        <taxon>Lythraceae</taxon>
        <taxon>Punica</taxon>
    </lineage>
</organism>
<evidence type="ECO:0000313" key="1">
    <source>
        <dbReference type="EMBL" id="PKI73407.1"/>
    </source>
</evidence>
<gene>
    <name evidence="1" type="ORF">CRG98_006177</name>
</gene>
<comment type="caution">
    <text evidence="1">The sequence shown here is derived from an EMBL/GenBank/DDBJ whole genome shotgun (WGS) entry which is preliminary data.</text>
</comment>
<protein>
    <submittedName>
        <fullName evidence="1">Uncharacterized protein</fullName>
    </submittedName>
</protein>
<dbReference type="Proteomes" id="UP000233551">
    <property type="component" value="Unassembled WGS sequence"/>
</dbReference>
<dbReference type="AlphaFoldDB" id="A0A2I0KY76"/>
<dbReference type="EMBL" id="PGOL01000276">
    <property type="protein sequence ID" value="PKI73407.1"/>
    <property type="molecule type" value="Genomic_DNA"/>
</dbReference>
<sequence length="106" mass="11861">MSNRKDPARSSRVLLPRQKLGDLWQLDHERTGKQSTLQLAGQAPVHLANPPSKRSCTLQVHWVGACELCKFIRYAPHAYCKPPGKRPCTEKLSGQASMPFAEAPFH</sequence>
<evidence type="ECO:0000313" key="2">
    <source>
        <dbReference type="Proteomes" id="UP000233551"/>
    </source>
</evidence>
<reference evidence="1 2" key="1">
    <citation type="submission" date="2017-11" db="EMBL/GenBank/DDBJ databases">
        <title>De-novo sequencing of pomegranate (Punica granatum L.) genome.</title>
        <authorList>
            <person name="Akparov Z."/>
            <person name="Amiraslanov A."/>
            <person name="Hajiyeva S."/>
            <person name="Abbasov M."/>
            <person name="Kaur K."/>
            <person name="Hamwieh A."/>
            <person name="Solovyev V."/>
            <person name="Salamov A."/>
            <person name="Braich B."/>
            <person name="Kosarev P."/>
            <person name="Mahmoud A."/>
            <person name="Hajiyev E."/>
            <person name="Babayeva S."/>
            <person name="Izzatullayeva V."/>
            <person name="Mammadov A."/>
            <person name="Mammadov A."/>
            <person name="Sharifova S."/>
            <person name="Ojaghi J."/>
            <person name="Eynullazada K."/>
            <person name="Bayramov B."/>
            <person name="Abdulazimova A."/>
            <person name="Shahmuradov I."/>
        </authorList>
    </citation>
    <scope>NUCLEOTIDE SEQUENCE [LARGE SCALE GENOMIC DNA]</scope>
    <source>
        <strain evidence="2">cv. AG2017</strain>
        <tissue evidence="1">Leaf</tissue>
    </source>
</reference>